<feature type="signal peptide" evidence="1">
    <location>
        <begin position="1"/>
        <end position="24"/>
    </location>
</feature>
<protein>
    <submittedName>
        <fullName evidence="4">SUMF1/EgtB/PvdO family nonheme iron enzyme</fullName>
    </submittedName>
</protein>
<evidence type="ECO:0000259" key="3">
    <source>
        <dbReference type="Pfam" id="PF13088"/>
    </source>
</evidence>
<sequence>MNKLINKYLFLSFMLSLICSVVVGQEGTLSNLSKEINSIGQEMIAIPPGQFYMGSDGKGKNFDEAPAHVVHITKSFKISATEITNVQYEQFDPTHKKFRGKKGLSKEDDEAVIFVCYEDAVAFCDWLSKKEGKNYRLPTEAEWEYACRAGTLSGFSMAGKFPKELYKVQEFNRDPKPVSLQVAQFPPNQWGLYDMHGNVEEWCYDWYGSYIADKQKDPIGRTSGVFRVTRGGSHNTPPDFLRSANRMAMIPEDKNWMVGFRIVEGELPSTKPLPAESPKAFALEVKEEKFKWSAPRTAAVFMEPIYYVKEPSCDNNTPFYLHNHCPAITWCPNGDLLAIWFSTDDESGREMVILASRLRAGNTAWDEPSEFFRVPDRNVTGSSLFYDGEGTIFHTNGVEVAGGWKNLVVVSRISTDNGATWSTPQLVNAEHDIQNQVIAGMFRTKEGWLVQPADALPGQSGGTAIHISKDNGKSWYKPSSVMEKPVFKDQGTGPVIAGIHAGVVQLENGDLMALGRSNDIDGGDKYAGLRMPVSISKDMGESWTYAASEFLPIYAGQRLVLRRLDEGAILLVSFTHHPREKEENRRGLFFKDSLGKEYKGYGLFAAVSFDEGKTWPVKKLVTDGMHRYLNGGGWTGFFETSKTNAEPMGYLAATQSPDGIIHLISSNIHYRFNLAWLMENAD</sequence>
<dbReference type="InterPro" id="IPR051043">
    <property type="entry name" value="Sulfatase_Mod_Factor_Kinase"/>
</dbReference>
<feature type="domain" description="Sulfatase-modifying factor enzyme-like" evidence="2">
    <location>
        <begin position="41"/>
        <end position="263"/>
    </location>
</feature>
<organism evidence="4 5">
    <name type="scientific">Sphingobacterium phlebotomi</name>
    <dbReference type="NCBI Taxonomy" id="2605433"/>
    <lineage>
        <taxon>Bacteria</taxon>
        <taxon>Pseudomonadati</taxon>
        <taxon>Bacteroidota</taxon>
        <taxon>Sphingobacteriia</taxon>
        <taxon>Sphingobacteriales</taxon>
        <taxon>Sphingobacteriaceae</taxon>
        <taxon>Sphingobacterium</taxon>
    </lineage>
</organism>
<dbReference type="RefSeq" id="WP_148918284.1">
    <property type="nucleotide sequence ID" value="NZ_VTAV01000002.1"/>
</dbReference>
<proteinExistence type="predicted"/>
<dbReference type="InterPro" id="IPR042095">
    <property type="entry name" value="SUMF_sf"/>
</dbReference>
<dbReference type="EMBL" id="VTAV01000002">
    <property type="protein sequence ID" value="TYR37545.1"/>
    <property type="molecule type" value="Genomic_DNA"/>
</dbReference>
<dbReference type="Proteomes" id="UP000322362">
    <property type="component" value="Unassembled WGS sequence"/>
</dbReference>
<dbReference type="Gene3D" id="3.90.1580.10">
    <property type="entry name" value="paralog of FGE (formylglycine-generating enzyme)"/>
    <property type="match status" value="1"/>
</dbReference>
<dbReference type="Pfam" id="PF03781">
    <property type="entry name" value="FGE-sulfatase"/>
    <property type="match status" value="1"/>
</dbReference>
<dbReference type="AlphaFoldDB" id="A0A5D4HDC8"/>
<dbReference type="InterPro" id="IPR036278">
    <property type="entry name" value="Sialidase_sf"/>
</dbReference>
<evidence type="ECO:0000259" key="2">
    <source>
        <dbReference type="Pfam" id="PF03781"/>
    </source>
</evidence>
<evidence type="ECO:0000313" key="5">
    <source>
        <dbReference type="Proteomes" id="UP000322362"/>
    </source>
</evidence>
<dbReference type="Gene3D" id="2.120.10.10">
    <property type="match status" value="1"/>
</dbReference>
<dbReference type="Pfam" id="PF13088">
    <property type="entry name" value="BNR_2"/>
    <property type="match status" value="1"/>
</dbReference>
<accession>A0A5D4HDC8</accession>
<dbReference type="PANTHER" id="PTHR23150">
    <property type="entry name" value="SULFATASE MODIFYING FACTOR 1, 2"/>
    <property type="match status" value="1"/>
</dbReference>
<dbReference type="GO" id="GO:0120147">
    <property type="term" value="F:formylglycine-generating oxidase activity"/>
    <property type="evidence" value="ECO:0007669"/>
    <property type="project" value="TreeGrafter"/>
</dbReference>
<dbReference type="SUPFAM" id="SSF50939">
    <property type="entry name" value="Sialidases"/>
    <property type="match status" value="1"/>
</dbReference>
<dbReference type="InterPro" id="IPR005532">
    <property type="entry name" value="SUMF_dom"/>
</dbReference>
<reference evidence="4 5" key="1">
    <citation type="submission" date="2019-08" db="EMBL/GenBank/DDBJ databases">
        <title>Phlebobacter frassis gen. nov. sp. nov., a new member of family Sphingobacteriaceae isolated from sand fly rearing media.</title>
        <authorList>
            <person name="Kakumanu M.L."/>
            <person name="Marayati B.F."/>
            <person name="Wada-Katsumata A."/>
            <person name="Wasserberg G."/>
            <person name="Schal C."/>
            <person name="Apperson C.S."/>
            <person name="Ponnusamy L."/>
        </authorList>
    </citation>
    <scope>NUCLEOTIDE SEQUENCE [LARGE SCALE GENOMIC DNA]</scope>
    <source>
        <strain evidence="4 5">SSI9</strain>
    </source>
</reference>
<feature type="chain" id="PRO_5023081276" evidence="1">
    <location>
        <begin position="25"/>
        <end position="682"/>
    </location>
</feature>
<keyword evidence="1" id="KW-0732">Signal</keyword>
<dbReference type="InterPro" id="IPR016187">
    <property type="entry name" value="CTDL_fold"/>
</dbReference>
<feature type="domain" description="Sialidase" evidence="3">
    <location>
        <begin position="334"/>
        <end position="663"/>
    </location>
</feature>
<evidence type="ECO:0000256" key="1">
    <source>
        <dbReference type="SAM" id="SignalP"/>
    </source>
</evidence>
<dbReference type="CDD" id="cd15482">
    <property type="entry name" value="Sialidase_non-viral"/>
    <property type="match status" value="1"/>
</dbReference>
<name>A0A5D4HDC8_9SPHI</name>
<dbReference type="PANTHER" id="PTHR23150:SF19">
    <property type="entry name" value="FORMYLGLYCINE-GENERATING ENZYME"/>
    <property type="match status" value="1"/>
</dbReference>
<dbReference type="InterPro" id="IPR011040">
    <property type="entry name" value="Sialidase"/>
</dbReference>
<dbReference type="SUPFAM" id="SSF56436">
    <property type="entry name" value="C-type lectin-like"/>
    <property type="match status" value="1"/>
</dbReference>
<keyword evidence="5" id="KW-1185">Reference proteome</keyword>
<gene>
    <name evidence="4" type="ORF">FXV77_05960</name>
</gene>
<evidence type="ECO:0000313" key="4">
    <source>
        <dbReference type="EMBL" id="TYR37545.1"/>
    </source>
</evidence>
<comment type="caution">
    <text evidence="4">The sequence shown here is derived from an EMBL/GenBank/DDBJ whole genome shotgun (WGS) entry which is preliminary data.</text>
</comment>